<dbReference type="HOGENOM" id="CLU_745531_0_0_5"/>
<keyword evidence="3" id="KW-1185">Reference proteome</keyword>
<evidence type="ECO:0000313" key="3">
    <source>
        <dbReference type="Proteomes" id="UP000008130"/>
    </source>
</evidence>
<dbReference type="EMBL" id="CP002568">
    <property type="protein sequence ID" value="ADZ69387.1"/>
    <property type="molecule type" value="Genomic_DNA"/>
</dbReference>
<name>F2IXQ6_POLGS</name>
<sequence length="359" mass="39578">MLDSLIDLARQSSTDARGALMQSIADVFLKGVGKHSEAELRLFGDILLRLLQCTSVEHRAALSRRIAPCKDMPSAVALQLAGDVIAVARPVLEKSQALGEEQLLELARRLDESHLAVLARREDLTPPVSDTLVRRGRTTVWRTIAGNRKIQLSEGAMRNLARQAVKDAVLREDITTRRDLTPAICAWLIPHVNPRTRARLEAVASGRISGEELDAIAARKALRRRLGPSLDTSDATKLWQFVQAEETTLDELMLVLLEDNRLLHAADLLASATRTQKAHVRNAVFGGDSDKIVGFARNVGLKPETFAALVRARCKNLRIPESQADSLIEKYEALTPGRGTRRTDPVFARRRPAAPRLSA</sequence>
<accession>F2IXQ6</accession>
<dbReference type="OrthoDB" id="7673009at2"/>
<reference evidence="2 3" key="1">
    <citation type="journal article" date="2011" name="J. Bacteriol.">
        <title>Complete genome sequence of Polymorphum gilvum SL003B-26A1T, a crude oil-degrading bacterium from oil-polluted saline soil.</title>
        <authorList>
            <person name="Li S.G."/>
            <person name="Tang Y.Q."/>
            <person name="Nie Y."/>
            <person name="Cai M."/>
            <person name="Wu X.L."/>
        </authorList>
    </citation>
    <scope>NUCLEOTIDE SEQUENCE [LARGE SCALE GENOMIC DNA]</scope>
    <source>
        <strain evidence="3">LMG 25793 / CGMCC 1.9160 / SL003B-26A1</strain>
    </source>
</reference>
<feature type="region of interest" description="Disordered" evidence="1">
    <location>
        <begin position="339"/>
        <end position="359"/>
    </location>
</feature>
<dbReference type="Pfam" id="PF10098">
    <property type="entry name" value="DUF2336"/>
    <property type="match status" value="1"/>
</dbReference>
<dbReference type="InterPro" id="IPR019285">
    <property type="entry name" value="DUF2336"/>
</dbReference>
<dbReference type="STRING" id="991905.SL003B_0958"/>
<proteinExistence type="predicted"/>
<evidence type="ECO:0000313" key="2">
    <source>
        <dbReference type="EMBL" id="ADZ69387.1"/>
    </source>
</evidence>
<protein>
    <recommendedName>
        <fullName evidence="4">DUF2336 domain-containing protein</fullName>
    </recommendedName>
</protein>
<dbReference type="eggNOG" id="COG5330">
    <property type="taxonomic scope" value="Bacteria"/>
</dbReference>
<dbReference type="PATRIC" id="fig|991905.3.peg.973"/>
<evidence type="ECO:0000256" key="1">
    <source>
        <dbReference type="SAM" id="MobiDB-lite"/>
    </source>
</evidence>
<dbReference type="AlphaFoldDB" id="F2IXQ6"/>
<organism evidence="2 3">
    <name type="scientific">Polymorphum gilvum (strain LMG 25793 / CGMCC 1.9160 / SL003B-26A1)</name>
    <dbReference type="NCBI Taxonomy" id="991905"/>
    <lineage>
        <taxon>Bacteria</taxon>
        <taxon>Pseudomonadati</taxon>
        <taxon>Pseudomonadota</taxon>
        <taxon>Alphaproteobacteria</taxon>
        <taxon>Rhodobacterales</taxon>
        <taxon>Paracoccaceae</taxon>
        <taxon>Polymorphum</taxon>
    </lineage>
</organism>
<gene>
    <name evidence="2" type="ordered locus">SL003B_0958</name>
</gene>
<dbReference type="Proteomes" id="UP000008130">
    <property type="component" value="Chromosome"/>
</dbReference>
<dbReference type="KEGG" id="pgv:SL003B_0958"/>
<evidence type="ECO:0008006" key="4">
    <source>
        <dbReference type="Google" id="ProtNLM"/>
    </source>
</evidence>
<dbReference type="RefSeq" id="WP_013651705.1">
    <property type="nucleotide sequence ID" value="NC_015259.1"/>
</dbReference>